<dbReference type="PANTHER" id="PTHR43818:SF7">
    <property type="entry name" value="DEHYDROGENASE"/>
    <property type="match status" value="1"/>
</dbReference>
<dbReference type="InterPro" id="IPR036291">
    <property type="entry name" value="NAD(P)-bd_dom_sf"/>
</dbReference>
<dbReference type="Gene3D" id="3.30.360.10">
    <property type="entry name" value="Dihydrodipicolinate Reductase, domain 2"/>
    <property type="match status" value="1"/>
</dbReference>
<dbReference type="EC" id="1.1.1.48" evidence="2"/>
<dbReference type="SUPFAM" id="SSF51735">
    <property type="entry name" value="NAD(P)-binding Rossmann-fold domains"/>
    <property type="match status" value="1"/>
</dbReference>
<dbReference type="PANTHER" id="PTHR43818">
    <property type="entry name" value="BCDNA.GH03377"/>
    <property type="match status" value="1"/>
</dbReference>
<keyword evidence="2" id="KW-0560">Oxidoreductase</keyword>
<name>B0RV85_XANCB</name>
<dbReference type="Pfam" id="PF01408">
    <property type="entry name" value="GFO_IDH_MocA"/>
    <property type="match status" value="1"/>
</dbReference>
<dbReference type="EMBL" id="AM920689">
    <property type="protein sequence ID" value="CAP52976.1"/>
    <property type="molecule type" value="Genomic_DNA"/>
</dbReference>
<gene>
    <name evidence="2" type="primary">dgd</name>
    <name evidence="2" type="ORF">XCCB100_3611</name>
</gene>
<evidence type="ECO:0000259" key="1">
    <source>
        <dbReference type="Pfam" id="PF01408"/>
    </source>
</evidence>
<sequence>MSTKVSMKHPDALRIALVGIGKIARDQHVPTIAARDDVQLVATVSRHGTVDGVPAFQTLEEAFAAHPQIEAVALCTPPVGRHALAQSALAAGRHVFLEKPPAATLAEIDDLRVIARQAQRSLFTSWHSRCAAGVEPARQWLAGKQLVRVHITWKEDIRHWHPGQDWILEHGGMGVFDPGINALSIVTHLLPRPFALRKATLHTPSNRQAPLAATLTFADTDDVPVTAEFDFLQTGHQCWDIAVETTQGALVLSEGGAKLHIDGVAHSVPAASEYDGLYARFVQLVRAGESEVDTTPFVHVADAFLLGERQVTAPFAW</sequence>
<dbReference type="GO" id="GO:0000166">
    <property type="term" value="F:nucleotide binding"/>
    <property type="evidence" value="ECO:0007669"/>
    <property type="project" value="InterPro"/>
</dbReference>
<accession>B0RV85</accession>
<dbReference type="Proteomes" id="UP000001188">
    <property type="component" value="Chromosome"/>
</dbReference>
<dbReference type="HOGENOM" id="CLU_057064_0_0_6"/>
<dbReference type="AlphaFoldDB" id="B0RV85"/>
<evidence type="ECO:0000313" key="3">
    <source>
        <dbReference type="Proteomes" id="UP000001188"/>
    </source>
</evidence>
<evidence type="ECO:0000313" key="2">
    <source>
        <dbReference type="EMBL" id="CAP52976.1"/>
    </source>
</evidence>
<dbReference type="Gene3D" id="3.40.50.720">
    <property type="entry name" value="NAD(P)-binding Rossmann-like Domain"/>
    <property type="match status" value="1"/>
</dbReference>
<dbReference type="InterPro" id="IPR000683">
    <property type="entry name" value="Gfo/Idh/MocA-like_OxRdtase_N"/>
</dbReference>
<organism evidence="2 3">
    <name type="scientific">Xanthomonas campestris pv. campestris (strain B100)</name>
    <dbReference type="NCBI Taxonomy" id="509169"/>
    <lineage>
        <taxon>Bacteria</taxon>
        <taxon>Pseudomonadati</taxon>
        <taxon>Pseudomonadota</taxon>
        <taxon>Gammaproteobacteria</taxon>
        <taxon>Lysobacterales</taxon>
        <taxon>Lysobacteraceae</taxon>
        <taxon>Xanthomonas</taxon>
    </lineage>
</organism>
<reference evidence="2 3" key="1">
    <citation type="journal article" date="2008" name="J. Biotechnol.">
        <title>The genome of Xanthomonas campestris pv. campestris B100 and its use for the reconstruction of metabolic pathways involved in xanthan biosynthesis.</title>
        <authorList>
            <person name="Vorholter F.J."/>
            <person name="Schneiker S."/>
            <person name="Goesmann A."/>
            <person name="Krause L."/>
            <person name="Bekel T."/>
            <person name="Kaiser O."/>
            <person name="Linke B."/>
            <person name="Patschkowski T."/>
            <person name="Ruckert C."/>
            <person name="Schmid J."/>
            <person name="Sidhu V.K."/>
            <person name="Sieber V."/>
            <person name="Tauch A."/>
            <person name="Watt S.A."/>
            <person name="Weisshaar B."/>
            <person name="Becker A."/>
            <person name="Niehaus K."/>
            <person name="Puhler A."/>
        </authorList>
    </citation>
    <scope>NUCLEOTIDE SEQUENCE [LARGE SCALE GENOMIC DNA]</scope>
    <source>
        <strain evidence="2 3">B100</strain>
    </source>
</reference>
<proteinExistence type="predicted"/>
<dbReference type="KEGG" id="xca:xcc-b100_3611"/>
<feature type="domain" description="Gfo/Idh/MocA-like oxidoreductase N-terminal" evidence="1">
    <location>
        <begin position="13"/>
        <end position="122"/>
    </location>
</feature>
<protein>
    <submittedName>
        <fullName evidence="2">Galactose 1-dehydrogenase</fullName>
        <ecNumber evidence="2">1.1.1.48</ecNumber>
    </submittedName>
</protein>
<dbReference type="GO" id="GO:0019151">
    <property type="term" value="F:galactose 1-dehydrogenase activity"/>
    <property type="evidence" value="ECO:0007669"/>
    <property type="project" value="UniProtKB-EC"/>
</dbReference>
<dbReference type="InterPro" id="IPR050463">
    <property type="entry name" value="Gfo/Idh/MocA_oxidrdct_glycsds"/>
</dbReference>